<dbReference type="Proteomes" id="UP000030762">
    <property type="component" value="Unassembled WGS sequence"/>
</dbReference>
<name>T0R450_SAPDV</name>
<dbReference type="EMBL" id="JH767220">
    <property type="protein sequence ID" value="EQC26823.1"/>
    <property type="molecule type" value="Genomic_DNA"/>
</dbReference>
<evidence type="ECO:0000256" key="1">
    <source>
        <dbReference type="SAM" id="MobiDB-lite"/>
    </source>
</evidence>
<dbReference type="OrthoDB" id="10401259at2759"/>
<proteinExistence type="predicted"/>
<reference evidence="2 3" key="1">
    <citation type="submission" date="2012-04" db="EMBL/GenBank/DDBJ databases">
        <title>The Genome Sequence of Saprolegnia declina VS20.</title>
        <authorList>
            <consortium name="The Broad Institute Genome Sequencing Platform"/>
            <person name="Russ C."/>
            <person name="Nusbaum C."/>
            <person name="Tyler B."/>
            <person name="van West P."/>
            <person name="Dieguez-Uribeondo J."/>
            <person name="de Bruijn I."/>
            <person name="Tripathy S."/>
            <person name="Jiang R."/>
            <person name="Young S.K."/>
            <person name="Zeng Q."/>
            <person name="Gargeya S."/>
            <person name="Fitzgerald M."/>
            <person name="Haas B."/>
            <person name="Abouelleil A."/>
            <person name="Alvarado L."/>
            <person name="Arachchi H.M."/>
            <person name="Berlin A."/>
            <person name="Chapman S.B."/>
            <person name="Goldberg J."/>
            <person name="Griggs A."/>
            <person name="Gujja S."/>
            <person name="Hansen M."/>
            <person name="Howarth C."/>
            <person name="Imamovic A."/>
            <person name="Larimer J."/>
            <person name="McCowen C."/>
            <person name="Montmayeur A."/>
            <person name="Murphy C."/>
            <person name="Neiman D."/>
            <person name="Pearson M."/>
            <person name="Priest M."/>
            <person name="Roberts A."/>
            <person name="Saif S."/>
            <person name="Shea T."/>
            <person name="Sisk P."/>
            <person name="Sykes S."/>
            <person name="Wortman J."/>
            <person name="Nusbaum C."/>
            <person name="Birren B."/>
        </authorList>
    </citation>
    <scope>NUCLEOTIDE SEQUENCE [LARGE SCALE GENOMIC DNA]</scope>
    <source>
        <strain evidence="2 3">VS20</strain>
    </source>
</reference>
<evidence type="ECO:0000313" key="3">
    <source>
        <dbReference type="Proteomes" id="UP000030762"/>
    </source>
</evidence>
<dbReference type="VEuPathDB" id="FungiDB:SDRG_15334"/>
<feature type="region of interest" description="Disordered" evidence="1">
    <location>
        <begin position="63"/>
        <end position="82"/>
    </location>
</feature>
<protein>
    <submittedName>
        <fullName evidence="2">Uncharacterized protein</fullName>
    </submittedName>
</protein>
<evidence type="ECO:0000313" key="2">
    <source>
        <dbReference type="EMBL" id="EQC26823.1"/>
    </source>
</evidence>
<sequence>MNGSLFNTPPSMKLALFLVHGSQRKAVAPERDAKVEARVIAGEPLDDKTTASAATLDDAVMAATDDPNKMPPAAPSDSTTASTTVAASLTDKTKTFKATKAVLRLNMARLRHEADDERHALEGTSSIFDLSDRYRNSLEPVLTDAVLFDSLVFGCGAVPAIANHFPTLFDSTELPSPEALNIDGAVRFGQYAYYLAEVPTSVNYVNVVLSDSIAGLAALRRATSAHRRVYASVLHVEVPTPDISIVALGAVEWRAIFEFVDEMELAKDLFAAMFLRLRAVRIATAFTHPSRLSTLHHWLMVEQCEGMCVAREQHVSLDATIADLKDAIERVPKLSPEEEAAFDALFTRAA</sequence>
<dbReference type="OMA" id="RFGQYAY"/>
<organism evidence="2 3">
    <name type="scientific">Saprolegnia diclina (strain VS20)</name>
    <dbReference type="NCBI Taxonomy" id="1156394"/>
    <lineage>
        <taxon>Eukaryota</taxon>
        <taxon>Sar</taxon>
        <taxon>Stramenopiles</taxon>
        <taxon>Oomycota</taxon>
        <taxon>Saprolegniomycetes</taxon>
        <taxon>Saprolegniales</taxon>
        <taxon>Saprolegniaceae</taxon>
        <taxon>Saprolegnia</taxon>
    </lineage>
</organism>
<dbReference type="GeneID" id="19956061"/>
<dbReference type="AlphaFoldDB" id="T0R450"/>
<keyword evidence="3" id="KW-1185">Reference proteome</keyword>
<gene>
    <name evidence="2" type="ORF">SDRG_15334</name>
</gene>
<dbReference type="RefSeq" id="XP_008619725.1">
    <property type="nucleotide sequence ID" value="XM_008621503.1"/>
</dbReference>
<dbReference type="InParanoid" id="T0R450"/>
<accession>T0R450</accession>